<comment type="caution">
    <text evidence="1">The sequence shown here is derived from an EMBL/GenBank/DDBJ whole genome shotgun (WGS) entry which is preliminary data.</text>
</comment>
<dbReference type="Proteomes" id="UP000214684">
    <property type="component" value="Unassembled WGS sequence"/>
</dbReference>
<dbReference type="AlphaFoldDB" id="A0A227PJ23"/>
<gene>
    <name evidence="1" type="ORF">B0A64_01125</name>
</gene>
<dbReference type="EMBL" id="MUGS01000002">
    <property type="protein sequence ID" value="OXG09394.1"/>
    <property type="molecule type" value="Genomic_DNA"/>
</dbReference>
<keyword evidence="2" id="KW-1185">Reference proteome</keyword>
<protein>
    <submittedName>
        <fullName evidence="1">Uncharacterized protein</fullName>
    </submittedName>
</protein>
<organism evidence="1 2">
    <name type="scientific">Flavobacterium araucananum</name>
    <dbReference type="NCBI Taxonomy" id="946678"/>
    <lineage>
        <taxon>Bacteria</taxon>
        <taxon>Pseudomonadati</taxon>
        <taxon>Bacteroidota</taxon>
        <taxon>Flavobacteriia</taxon>
        <taxon>Flavobacteriales</taxon>
        <taxon>Flavobacteriaceae</taxon>
        <taxon>Flavobacterium</taxon>
    </lineage>
</organism>
<evidence type="ECO:0000313" key="2">
    <source>
        <dbReference type="Proteomes" id="UP000214684"/>
    </source>
</evidence>
<accession>A0A227PJ23</accession>
<evidence type="ECO:0000313" key="1">
    <source>
        <dbReference type="EMBL" id="OXG09394.1"/>
    </source>
</evidence>
<name>A0A227PJ23_9FLAO</name>
<proteinExistence type="predicted"/>
<reference evidence="1 2" key="1">
    <citation type="submission" date="2016-11" db="EMBL/GenBank/DDBJ databases">
        <title>Whole genomes of Flavobacteriaceae.</title>
        <authorList>
            <person name="Stine C."/>
            <person name="Li C."/>
            <person name="Tadesse D."/>
        </authorList>
    </citation>
    <scope>NUCLEOTIDE SEQUENCE [LARGE SCALE GENOMIC DNA]</scope>
    <source>
        <strain evidence="1 2">DSM 24704</strain>
    </source>
</reference>
<sequence length="68" mass="7924">MPRIARITTNFNPLNLWQKITAKINRKELAKICAIRGKNTYRLKIILILLIYGKKSQQNSQQKLTAKN</sequence>